<keyword evidence="3" id="KW-1185">Reference proteome</keyword>
<gene>
    <name evidence="2" type="ORF">A994_07866</name>
</gene>
<feature type="region of interest" description="Disordered" evidence="1">
    <location>
        <begin position="41"/>
        <end position="65"/>
    </location>
</feature>
<dbReference type="Proteomes" id="UP000007360">
    <property type="component" value="Unassembled WGS sequence"/>
</dbReference>
<accession>K2R320</accession>
<evidence type="ECO:0000256" key="1">
    <source>
        <dbReference type="SAM" id="MobiDB-lite"/>
    </source>
</evidence>
<evidence type="ECO:0000313" key="3">
    <source>
        <dbReference type="Proteomes" id="UP000007360"/>
    </source>
</evidence>
<dbReference type="AlphaFoldDB" id="K2R320"/>
<name>K2R320_METFP</name>
<sequence length="65" mass="6849">MPLELGVPTLEDSSDFPLSSVEVPDSVVAVFGELLIALSVDEPVDPVESEEGDEPVDADEPVEVP</sequence>
<organism evidence="2 3">
    <name type="scientific">Methanobacterium formicicum (strain DSM 3637 / PP1)</name>
    <dbReference type="NCBI Taxonomy" id="1204725"/>
    <lineage>
        <taxon>Archaea</taxon>
        <taxon>Methanobacteriati</taxon>
        <taxon>Methanobacteriota</taxon>
        <taxon>Methanomada group</taxon>
        <taxon>Methanobacteria</taxon>
        <taxon>Methanobacteriales</taxon>
        <taxon>Methanobacteriaceae</taxon>
        <taxon>Methanobacterium</taxon>
    </lineage>
</organism>
<dbReference type="PATRIC" id="fig|1204725.3.peg.1578"/>
<dbReference type="EMBL" id="AMPO01000006">
    <property type="protein sequence ID" value="EKF85632.1"/>
    <property type="molecule type" value="Genomic_DNA"/>
</dbReference>
<evidence type="ECO:0000313" key="2">
    <source>
        <dbReference type="EMBL" id="EKF85632.1"/>
    </source>
</evidence>
<protein>
    <submittedName>
        <fullName evidence="2">Uncharacterized protein</fullName>
    </submittedName>
</protein>
<reference evidence="2 3" key="1">
    <citation type="journal article" date="2012" name="J. Bacteriol.">
        <title>Draft genome sequence of Methanobacterium formicicum DSM 3637, an archaebacterium isolated from the methane producer amoeba Pelomyxa palustris.</title>
        <authorList>
            <person name="Gutierrez G."/>
        </authorList>
    </citation>
    <scope>NUCLEOTIDE SEQUENCE [LARGE SCALE GENOMIC DNA]</scope>
    <source>
        <strain evidence="3">DSM 3637 / PP1</strain>
    </source>
</reference>
<proteinExistence type="predicted"/>
<feature type="compositionally biased region" description="Acidic residues" evidence="1">
    <location>
        <begin position="42"/>
        <end position="65"/>
    </location>
</feature>
<comment type="caution">
    <text evidence="2">The sequence shown here is derived from an EMBL/GenBank/DDBJ whole genome shotgun (WGS) entry which is preliminary data.</text>
</comment>